<reference evidence="1" key="2">
    <citation type="submission" date="2025-03" db="EMBL/GenBank/DDBJ databases">
        <authorList>
            <consortium name="ELIXIR-Norway"/>
            <consortium name="Elixir Norway"/>
        </authorList>
    </citation>
    <scope>NUCLEOTIDE SEQUENCE</scope>
</reference>
<dbReference type="EMBL" id="OX596098">
    <property type="protein sequence ID" value="CAM9647069.1"/>
    <property type="molecule type" value="Genomic_DNA"/>
</dbReference>
<dbReference type="Proteomes" id="UP001162501">
    <property type="component" value="Chromosome 14"/>
</dbReference>
<name>A0AC59YG24_RANTA</name>
<reference evidence="1" key="1">
    <citation type="submission" date="2023-05" db="EMBL/GenBank/DDBJ databases">
        <authorList>
            <consortium name="ELIXIR-Norway"/>
        </authorList>
    </citation>
    <scope>NUCLEOTIDE SEQUENCE</scope>
</reference>
<protein>
    <submittedName>
        <fullName evidence="1">Uncharacterized protein</fullName>
    </submittedName>
</protein>
<organism evidence="1 2">
    <name type="scientific">Rangifer tarandus platyrhynchus</name>
    <name type="common">Svalbard reindeer</name>
    <dbReference type="NCBI Taxonomy" id="3082113"/>
    <lineage>
        <taxon>Eukaryota</taxon>
        <taxon>Metazoa</taxon>
        <taxon>Chordata</taxon>
        <taxon>Craniata</taxon>
        <taxon>Vertebrata</taxon>
        <taxon>Euteleostomi</taxon>
        <taxon>Mammalia</taxon>
        <taxon>Eutheria</taxon>
        <taxon>Laurasiatheria</taxon>
        <taxon>Artiodactyla</taxon>
        <taxon>Ruminantia</taxon>
        <taxon>Pecora</taxon>
        <taxon>Cervidae</taxon>
        <taxon>Odocoileinae</taxon>
        <taxon>Rangifer</taxon>
    </lineage>
</organism>
<proteinExistence type="predicted"/>
<sequence length="129" mass="14497">MATPSLMASLSKNPHRRFRWPASPVRSHVNTRSADTCRMWNLTALDQSSPCSVNVAGTPLDPVNTVTGCVLEQDRRIHRDHSRALCRQDRSRDSGVVAEPLEYGWCDRQTAFSLEMKGTANAERTRDKT</sequence>
<gene>
    <name evidence="1" type="ORF">MRATA1EN22A_LOCUS5464</name>
</gene>
<accession>A0AC59YG24</accession>
<evidence type="ECO:0000313" key="2">
    <source>
        <dbReference type="Proteomes" id="UP001162501"/>
    </source>
</evidence>
<evidence type="ECO:0000313" key="1">
    <source>
        <dbReference type="EMBL" id="CAM9647069.1"/>
    </source>
</evidence>